<feature type="region of interest" description="Disordered" evidence="1">
    <location>
        <begin position="1"/>
        <end position="20"/>
    </location>
</feature>
<accession>A0A931GSQ5</accession>
<dbReference type="AlphaFoldDB" id="A0A931GSQ5"/>
<evidence type="ECO:0000256" key="1">
    <source>
        <dbReference type="SAM" id="MobiDB-lite"/>
    </source>
</evidence>
<proteinExistence type="predicted"/>
<dbReference type="Proteomes" id="UP000614047">
    <property type="component" value="Unassembled WGS sequence"/>
</dbReference>
<comment type="caution">
    <text evidence="2">The sequence shown here is derived from an EMBL/GenBank/DDBJ whole genome shotgun (WGS) entry which is preliminary data.</text>
</comment>
<gene>
    <name evidence="2" type="ORF">IW256_005212</name>
</gene>
<evidence type="ECO:0000313" key="2">
    <source>
        <dbReference type="EMBL" id="MBG6091099.1"/>
    </source>
</evidence>
<organism evidence="2 3">
    <name type="scientific">Actinomadura viridis</name>
    <dbReference type="NCBI Taxonomy" id="58110"/>
    <lineage>
        <taxon>Bacteria</taxon>
        <taxon>Bacillati</taxon>
        <taxon>Actinomycetota</taxon>
        <taxon>Actinomycetes</taxon>
        <taxon>Streptosporangiales</taxon>
        <taxon>Thermomonosporaceae</taxon>
        <taxon>Actinomadura</taxon>
    </lineage>
</organism>
<sequence>MIEQRTRTTPRTAPRAPHRAACERETSWSWLSALSIHLYRRAAPARV</sequence>
<reference evidence="2" key="1">
    <citation type="submission" date="2020-11" db="EMBL/GenBank/DDBJ databases">
        <title>Sequencing the genomes of 1000 actinobacteria strains.</title>
        <authorList>
            <person name="Klenk H.-P."/>
        </authorList>
    </citation>
    <scope>NUCLEOTIDE SEQUENCE</scope>
    <source>
        <strain evidence="2">DSM 43175</strain>
    </source>
</reference>
<keyword evidence="3" id="KW-1185">Reference proteome</keyword>
<evidence type="ECO:0000313" key="3">
    <source>
        <dbReference type="Proteomes" id="UP000614047"/>
    </source>
</evidence>
<protein>
    <submittedName>
        <fullName evidence="2">Uncharacterized protein</fullName>
    </submittedName>
</protein>
<dbReference type="RefSeq" id="WP_197013463.1">
    <property type="nucleotide sequence ID" value="NZ_BAABES010000001.1"/>
</dbReference>
<dbReference type="EMBL" id="JADOUA010000001">
    <property type="protein sequence ID" value="MBG6091099.1"/>
    <property type="molecule type" value="Genomic_DNA"/>
</dbReference>
<name>A0A931GSQ5_9ACTN</name>